<dbReference type="Gene3D" id="3.30.470.30">
    <property type="entry name" value="DNA ligase/mRNA capping enzyme"/>
    <property type="match status" value="1"/>
</dbReference>
<evidence type="ECO:0008006" key="3">
    <source>
        <dbReference type="Google" id="ProtNLM"/>
    </source>
</evidence>
<proteinExistence type="predicted"/>
<name>A0A6C0KFV3_9ZZZZ</name>
<reference evidence="2" key="1">
    <citation type="journal article" date="2020" name="Nature">
        <title>Giant virus diversity and host interactions through global metagenomics.</title>
        <authorList>
            <person name="Schulz F."/>
            <person name="Roux S."/>
            <person name="Paez-Espino D."/>
            <person name="Jungbluth S."/>
            <person name="Walsh D.A."/>
            <person name="Denef V.J."/>
            <person name="McMahon K.D."/>
            <person name="Konstantinidis K.T."/>
            <person name="Eloe-Fadrosh E.A."/>
            <person name="Kyrpides N.C."/>
            <person name="Woyke T."/>
        </authorList>
    </citation>
    <scope>NUCLEOTIDE SEQUENCE</scope>
    <source>
        <strain evidence="2">GVMAG-S-3300012000-53</strain>
    </source>
</reference>
<dbReference type="AlphaFoldDB" id="A0A6C0KFV3"/>
<protein>
    <recommendedName>
        <fullName evidence="3">mRNA capping enzyme adenylation domain-containing protein</fullName>
    </recommendedName>
</protein>
<organism evidence="2">
    <name type="scientific">viral metagenome</name>
    <dbReference type="NCBI Taxonomy" id="1070528"/>
    <lineage>
        <taxon>unclassified sequences</taxon>
        <taxon>metagenomes</taxon>
        <taxon>organismal metagenomes</taxon>
    </lineage>
</organism>
<feature type="compositionally biased region" description="Polar residues" evidence="1">
    <location>
        <begin position="392"/>
        <end position="404"/>
    </location>
</feature>
<feature type="compositionally biased region" description="Low complexity" evidence="1">
    <location>
        <begin position="371"/>
        <end position="381"/>
    </location>
</feature>
<feature type="region of interest" description="Disordered" evidence="1">
    <location>
        <begin position="369"/>
        <end position="404"/>
    </location>
</feature>
<accession>A0A6C0KFV3</accession>
<evidence type="ECO:0000313" key="2">
    <source>
        <dbReference type="EMBL" id="QHU16519.1"/>
    </source>
</evidence>
<sequence>MEITPIQLNDLMRRFPNFELSYETISHKKVSSSYNICLAIPQGKKCFAWFTFFGDKDVCILLDINREKKICKGTILDVDFKNHLELGTLVYGSLVENEQNEFTFFVIEDIIFYKGIQFKKSSFQEKLGFLNEFMNSITQQFKTKKSVAFALPVMWDVQSTEDFDAMTTLPEHINKILPYPTHHVQYRCLIDIKPYLNSVIVKKISFTPVVSETKKVSKHKFETIPLRMDFSKPQYRYPTVFQITADIQYDIYHMFAYGKNSKPVYYNVAYIPNYKTSVFMNSLYRKIKENQNLDFIEESDDEEDFQNTEEDKYVDIDKVLLVECVFNTKFKKWIPLRVVDNSHKIVHISKLCNDFEHFTAEKPRYTHHHAQYNGQQQQHSQHNTHHHAPYHGQQQQRKPNYNRN</sequence>
<dbReference type="EMBL" id="MN740886">
    <property type="protein sequence ID" value="QHU16519.1"/>
    <property type="molecule type" value="Genomic_DNA"/>
</dbReference>
<evidence type="ECO:0000256" key="1">
    <source>
        <dbReference type="SAM" id="MobiDB-lite"/>
    </source>
</evidence>